<gene>
    <name evidence="5" type="ORF">Rhe02_83120</name>
</gene>
<keyword evidence="2" id="KW-0813">Transport</keyword>
<keyword evidence="6" id="KW-1185">Reference proteome</keyword>
<name>A0A8J3QG44_9ACTN</name>
<dbReference type="RefSeq" id="WP_203913958.1">
    <property type="nucleotide sequence ID" value="NZ_BONY01000088.1"/>
</dbReference>
<dbReference type="GO" id="GO:0055052">
    <property type="term" value="C:ATP-binding cassette (ABC) transporter complex, substrate-binding subunit-containing"/>
    <property type="evidence" value="ECO:0007669"/>
    <property type="project" value="TreeGrafter"/>
</dbReference>
<evidence type="ECO:0000313" key="5">
    <source>
        <dbReference type="EMBL" id="GIH10245.1"/>
    </source>
</evidence>
<dbReference type="CDD" id="cd13585">
    <property type="entry name" value="PBP2_TMBP_like"/>
    <property type="match status" value="1"/>
</dbReference>
<dbReference type="SUPFAM" id="SSF53850">
    <property type="entry name" value="Periplasmic binding protein-like II"/>
    <property type="match status" value="1"/>
</dbReference>
<dbReference type="GO" id="GO:1901982">
    <property type="term" value="F:maltose binding"/>
    <property type="evidence" value="ECO:0007669"/>
    <property type="project" value="TreeGrafter"/>
</dbReference>
<accession>A0A8J3QG44</accession>
<comment type="similarity">
    <text evidence="1">Belongs to the bacterial solute-binding protein 1 family.</text>
</comment>
<dbReference type="PANTHER" id="PTHR30061:SF50">
    <property type="entry name" value="MALTOSE_MALTODEXTRIN-BINDING PERIPLASMIC PROTEIN"/>
    <property type="match status" value="1"/>
</dbReference>
<feature type="signal peptide" evidence="4">
    <location>
        <begin position="1"/>
        <end position="24"/>
    </location>
</feature>
<keyword evidence="3 4" id="KW-0732">Signal</keyword>
<dbReference type="EMBL" id="BONY01000088">
    <property type="protein sequence ID" value="GIH10245.1"/>
    <property type="molecule type" value="Genomic_DNA"/>
</dbReference>
<evidence type="ECO:0000256" key="2">
    <source>
        <dbReference type="ARBA" id="ARBA00022448"/>
    </source>
</evidence>
<dbReference type="AlphaFoldDB" id="A0A8J3QG44"/>
<dbReference type="Proteomes" id="UP000612899">
    <property type="component" value="Unassembled WGS sequence"/>
</dbReference>
<dbReference type="GO" id="GO:0042956">
    <property type="term" value="P:maltodextrin transmembrane transport"/>
    <property type="evidence" value="ECO:0007669"/>
    <property type="project" value="TreeGrafter"/>
</dbReference>
<protein>
    <submittedName>
        <fullName evidence="5">Sugar ABC transporter substrate-binding protein</fullName>
    </submittedName>
</protein>
<evidence type="ECO:0000256" key="4">
    <source>
        <dbReference type="SAM" id="SignalP"/>
    </source>
</evidence>
<feature type="chain" id="PRO_5038624336" evidence="4">
    <location>
        <begin position="25"/>
        <end position="445"/>
    </location>
</feature>
<reference evidence="5" key="1">
    <citation type="submission" date="2021-01" db="EMBL/GenBank/DDBJ databases">
        <title>Whole genome shotgun sequence of Rhizocola hellebori NBRC 109834.</title>
        <authorList>
            <person name="Komaki H."/>
            <person name="Tamura T."/>
        </authorList>
    </citation>
    <scope>NUCLEOTIDE SEQUENCE</scope>
    <source>
        <strain evidence="5">NBRC 109834</strain>
    </source>
</reference>
<evidence type="ECO:0000313" key="6">
    <source>
        <dbReference type="Proteomes" id="UP000612899"/>
    </source>
</evidence>
<dbReference type="InterPro" id="IPR006059">
    <property type="entry name" value="SBP"/>
</dbReference>
<evidence type="ECO:0000256" key="1">
    <source>
        <dbReference type="ARBA" id="ARBA00008520"/>
    </source>
</evidence>
<dbReference type="Gene3D" id="3.40.190.10">
    <property type="entry name" value="Periplasmic binding protein-like II"/>
    <property type="match status" value="1"/>
</dbReference>
<proteinExistence type="inferred from homology"/>
<dbReference type="GO" id="GO:0015768">
    <property type="term" value="P:maltose transport"/>
    <property type="evidence" value="ECO:0007669"/>
    <property type="project" value="TreeGrafter"/>
</dbReference>
<dbReference type="PANTHER" id="PTHR30061">
    <property type="entry name" value="MALTOSE-BINDING PERIPLASMIC PROTEIN"/>
    <property type="match status" value="1"/>
</dbReference>
<dbReference type="PROSITE" id="PS51257">
    <property type="entry name" value="PROKAR_LIPOPROTEIN"/>
    <property type="match status" value="1"/>
</dbReference>
<comment type="caution">
    <text evidence="5">The sequence shown here is derived from an EMBL/GenBank/DDBJ whole genome shotgun (WGS) entry which is preliminary data.</text>
</comment>
<dbReference type="Pfam" id="PF01547">
    <property type="entry name" value="SBP_bac_1"/>
    <property type="match status" value="1"/>
</dbReference>
<organism evidence="5 6">
    <name type="scientific">Rhizocola hellebori</name>
    <dbReference type="NCBI Taxonomy" id="1392758"/>
    <lineage>
        <taxon>Bacteria</taxon>
        <taxon>Bacillati</taxon>
        <taxon>Actinomycetota</taxon>
        <taxon>Actinomycetes</taxon>
        <taxon>Micromonosporales</taxon>
        <taxon>Micromonosporaceae</taxon>
        <taxon>Rhizocola</taxon>
    </lineage>
</organism>
<sequence>MLSRSATKLVAALAITLAAASVSACGNDPEPAPAGNPTAPIEIWVRKPPGSNTEKTHIALAAKFTEATGIKANVTALFDDFETKLQQAAAQKKLPDIVVNDTAQLGTLVKQGIVRDVAKGDIAGGDQLTPAAWDAARGSDGKYYAVPFSAQSFALFIRKDWREKLGIAQPKTWDELDALATSFTTKDPDGNGKADTYGYVIPGSTKRGYLDWYFSSFLWAAGGDYFSGNTGKLSPAIGSDASVTAAQWLKDQFCADKSVVPGAVTSETTQAHPLFETGKGGIYFTGPYNMARFDKNLGKDKYEVLALPAGPGGKSSSLAEGENVYLMAGSANPAGQKKFAEFLISVDGQTIGMAGDTDGNVVRLPVNKNVDLTKVRQDTRWVVFDKVYKEVGKYSPVVPEWTPFRQASAETLNAIVSDCASNPKAEMAKLAEKFTAELKKQGAGS</sequence>
<evidence type="ECO:0000256" key="3">
    <source>
        <dbReference type="ARBA" id="ARBA00022729"/>
    </source>
</evidence>